<dbReference type="OrthoDB" id="10508033at2759"/>
<organism evidence="2 3">
    <name type="scientific">Ganoderma sinense ZZ0214-1</name>
    <dbReference type="NCBI Taxonomy" id="1077348"/>
    <lineage>
        <taxon>Eukaryota</taxon>
        <taxon>Fungi</taxon>
        <taxon>Dikarya</taxon>
        <taxon>Basidiomycota</taxon>
        <taxon>Agaricomycotina</taxon>
        <taxon>Agaricomycetes</taxon>
        <taxon>Polyporales</taxon>
        <taxon>Polyporaceae</taxon>
        <taxon>Ganoderma</taxon>
    </lineage>
</organism>
<sequence length="455" mass="51278">MTTHEIHRPIEDDEQVMEILDLTVNLNSLELSLDSSYLAVQRVSSAFSTLEVLQHLSLSEPLLPADRSWVPHALRALRAPLISLRITTSRYLSHSTPSALAIHFDRNVSHFATSSTLTSLHLTRIPMYDGTFLGLPRFPSVRSLTVDQRLPREPKMDALLHLFPSLDRWLHLRVEHWKALDIASNPQELAAIQAANTRAQEAFRWTKLDKLDCESSTALMLALRCPVRHLTIDCFDIPAIVRVQPRHVVIDSIRLPLHCDISHPLAATPEPVSTTHVVLIMVCNAQEYRNAKSNLYQTDNIRWDTVVRHATYPLSAFSHATHARLVLHCSTGCTSDVNEEVEDLIRNSHDAATSAGRPPHPGILAACSALRFFILTVDVRDETKSDPTLQRWVGTRAWRVTNEREGQGLTERPGGGDAPSKFEELNEYEATMIMEDEDMSLPEGWEERPPSCFWG</sequence>
<dbReference type="EMBL" id="AYKW01000032">
    <property type="protein sequence ID" value="PIL27928.1"/>
    <property type="molecule type" value="Genomic_DNA"/>
</dbReference>
<evidence type="ECO:0000256" key="1">
    <source>
        <dbReference type="SAM" id="MobiDB-lite"/>
    </source>
</evidence>
<keyword evidence="3" id="KW-1185">Reference proteome</keyword>
<reference evidence="2 3" key="1">
    <citation type="journal article" date="2015" name="Sci. Rep.">
        <title>Chromosome-level genome map provides insights into diverse defense mechanisms in the medicinal fungus Ganoderma sinense.</title>
        <authorList>
            <person name="Zhu Y."/>
            <person name="Xu J."/>
            <person name="Sun C."/>
            <person name="Zhou S."/>
            <person name="Xu H."/>
            <person name="Nelson D.R."/>
            <person name="Qian J."/>
            <person name="Song J."/>
            <person name="Luo H."/>
            <person name="Xiang L."/>
            <person name="Li Y."/>
            <person name="Xu Z."/>
            <person name="Ji A."/>
            <person name="Wang L."/>
            <person name="Lu S."/>
            <person name="Hayward A."/>
            <person name="Sun W."/>
            <person name="Li X."/>
            <person name="Schwartz D.C."/>
            <person name="Wang Y."/>
            <person name="Chen S."/>
        </authorList>
    </citation>
    <scope>NUCLEOTIDE SEQUENCE [LARGE SCALE GENOMIC DNA]</scope>
    <source>
        <strain evidence="2 3">ZZ0214-1</strain>
    </source>
</reference>
<accession>A0A2G8S303</accession>
<feature type="region of interest" description="Disordered" evidence="1">
    <location>
        <begin position="436"/>
        <end position="455"/>
    </location>
</feature>
<dbReference type="Proteomes" id="UP000230002">
    <property type="component" value="Unassembled WGS sequence"/>
</dbReference>
<evidence type="ECO:0000313" key="2">
    <source>
        <dbReference type="EMBL" id="PIL27928.1"/>
    </source>
</evidence>
<name>A0A2G8S303_9APHY</name>
<proteinExistence type="predicted"/>
<dbReference type="AlphaFoldDB" id="A0A2G8S303"/>
<protein>
    <recommendedName>
        <fullName evidence="4">F-box domain-containing protein</fullName>
    </recommendedName>
</protein>
<comment type="caution">
    <text evidence="2">The sequence shown here is derived from an EMBL/GenBank/DDBJ whole genome shotgun (WGS) entry which is preliminary data.</text>
</comment>
<gene>
    <name evidence="2" type="ORF">GSI_09963</name>
</gene>
<evidence type="ECO:0008006" key="4">
    <source>
        <dbReference type="Google" id="ProtNLM"/>
    </source>
</evidence>
<evidence type="ECO:0000313" key="3">
    <source>
        <dbReference type="Proteomes" id="UP000230002"/>
    </source>
</evidence>